<sequence>MNRALSIRSRKKDDHAKEASKHTFSISTLRGIQQAELSKKLYKLIKTENHAIGAYETAGRERLSIASQLSDWGESTNDDAISDISDKIGVILSEIGEQEDLFAQNLEDYRAILKQIRNIESSVQPSRDQKAKISDEIQKLKYKEPSSPKLVTLEQELVRAEAQNLVAEAQLTNITRQKVKEAYDVHFAATIERAEKQIILAKYGRRLLNLLDDTPVVPGDVRQPFEHVNEARKVLSDAEQELQTWEPQLEPIHSNAGGLGSNLMPTGTTSETASAAAEPIASPVQTEKPAAEAQGTHLESATA</sequence>
<dbReference type="OrthoDB" id="5599269at2759"/>
<dbReference type="EMBL" id="KN847344">
    <property type="protein sequence ID" value="KIW37368.1"/>
    <property type="molecule type" value="Genomic_DNA"/>
</dbReference>
<dbReference type="RefSeq" id="XP_016257584.1">
    <property type="nucleotide sequence ID" value="XM_016411964.1"/>
</dbReference>
<protein>
    <recommendedName>
        <fullName evidence="6">Sphingolipid long chain base-responsive protein LSP1</fullName>
    </recommendedName>
</protein>
<dbReference type="InterPro" id="IPR028245">
    <property type="entry name" value="PIL1/LSP1"/>
</dbReference>
<evidence type="ECO:0000313" key="4">
    <source>
        <dbReference type="EMBL" id="KIW37368.1"/>
    </source>
</evidence>
<keyword evidence="1" id="KW-0597">Phosphoprotein</keyword>
<evidence type="ECO:0000256" key="1">
    <source>
        <dbReference type="ARBA" id="ARBA00022553"/>
    </source>
</evidence>
<reference evidence="4 5" key="1">
    <citation type="submission" date="2015-01" db="EMBL/GenBank/DDBJ databases">
        <title>The Genome Sequence of Exophiala oligosperma CBS72588.</title>
        <authorList>
            <consortium name="The Broad Institute Genomics Platform"/>
            <person name="Cuomo C."/>
            <person name="de Hoog S."/>
            <person name="Gorbushina A."/>
            <person name="Stielow B."/>
            <person name="Teixiera M."/>
            <person name="Abouelleil A."/>
            <person name="Chapman S.B."/>
            <person name="Priest M."/>
            <person name="Young S.K."/>
            <person name="Wortman J."/>
            <person name="Nusbaum C."/>
            <person name="Birren B."/>
        </authorList>
    </citation>
    <scope>NUCLEOTIDE SEQUENCE [LARGE SCALE GENOMIC DNA]</scope>
    <source>
        <strain evidence="4 5">CBS 72588</strain>
    </source>
</reference>
<accession>A0A0D2D230</accession>
<dbReference type="GO" id="GO:0008289">
    <property type="term" value="F:lipid binding"/>
    <property type="evidence" value="ECO:0007669"/>
    <property type="project" value="TreeGrafter"/>
</dbReference>
<evidence type="ECO:0008006" key="6">
    <source>
        <dbReference type="Google" id="ProtNLM"/>
    </source>
</evidence>
<evidence type="ECO:0000256" key="3">
    <source>
        <dbReference type="SAM" id="MobiDB-lite"/>
    </source>
</evidence>
<dbReference type="GO" id="GO:0005886">
    <property type="term" value="C:plasma membrane"/>
    <property type="evidence" value="ECO:0007669"/>
    <property type="project" value="TreeGrafter"/>
</dbReference>
<dbReference type="GO" id="GO:0070941">
    <property type="term" value="P:eisosome assembly"/>
    <property type="evidence" value="ECO:0007669"/>
    <property type="project" value="TreeGrafter"/>
</dbReference>
<dbReference type="PANTHER" id="PTHR31962:SF4">
    <property type="entry name" value="PRIMARY COMPONENT OF EISOSOMES (EUROFUNG)"/>
    <property type="match status" value="1"/>
</dbReference>
<feature type="coiled-coil region" evidence="2">
    <location>
        <begin position="150"/>
        <end position="177"/>
    </location>
</feature>
<dbReference type="HOGENOM" id="CLU_046464_1_1_1"/>
<dbReference type="PANTHER" id="PTHR31962">
    <property type="entry name" value="SPHINGOLIPID LONG CHAIN BASE-RESPONSIVE PROTEIN PIL1"/>
    <property type="match status" value="1"/>
</dbReference>
<keyword evidence="5" id="KW-1185">Reference proteome</keyword>
<dbReference type="GO" id="GO:0006897">
    <property type="term" value="P:endocytosis"/>
    <property type="evidence" value="ECO:0007669"/>
    <property type="project" value="TreeGrafter"/>
</dbReference>
<dbReference type="STRING" id="215243.A0A0D2D230"/>
<evidence type="ECO:0000313" key="5">
    <source>
        <dbReference type="Proteomes" id="UP000053342"/>
    </source>
</evidence>
<name>A0A0D2D230_9EURO</name>
<gene>
    <name evidence="4" type="ORF">PV06_10412</name>
</gene>
<dbReference type="InterPro" id="IPR027267">
    <property type="entry name" value="AH/BAR_dom_sf"/>
</dbReference>
<organism evidence="4 5">
    <name type="scientific">Exophiala oligosperma</name>
    <dbReference type="NCBI Taxonomy" id="215243"/>
    <lineage>
        <taxon>Eukaryota</taxon>
        <taxon>Fungi</taxon>
        <taxon>Dikarya</taxon>
        <taxon>Ascomycota</taxon>
        <taxon>Pezizomycotina</taxon>
        <taxon>Eurotiomycetes</taxon>
        <taxon>Chaetothyriomycetidae</taxon>
        <taxon>Chaetothyriales</taxon>
        <taxon>Herpotrichiellaceae</taxon>
        <taxon>Exophiala</taxon>
    </lineage>
</organism>
<dbReference type="GO" id="GO:0036286">
    <property type="term" value="C:eisosome filament"/>
    <property type="evidence" value="ECO:0007669"/>
    <property type="project" value="TreeGrafter"/>
</dbReference>
<dbReference type="Gene3D" id="1.20.1270.60">
    <property type="entry name" value="Arfaptin homology (AH) domain/BAR domain"/>
    <property type="match status" value="1"/>
</dbReference>
<evidence type="ECO:0000256" key="2">
    <source>
        <dbReference type="SAM" id="Coils"/>
    </source>
</evidence>
<feature type="compositionally biased region" description="Low complexity" evidence="3">
    <location>
        <begin position="265"/>
        <end position="283"/>
    </location>
</feature>
<dbReference type="Pfam" id="PF13805">
    <property type="entry name" value="Pil1"/>
    <property type="match status" value="1"/>
</dbReference>
<proteinExistence type="predicted"/>
<dbReference type="FunFam" id="1.20.1270.60:FF:000005">
    <property type="entry name" value="Sphingolipid long chain base-responsive pil1"/>
    <property type="match status" value="1"/>
</dbReference>
<dbReference type="GeneID" id="27362486"/>
<feature type="region of interest" description="Disordered" evidence="3">
    <location>
        <begin position="251"/>
        <end position="303"/>
    </location>
</feature>
<dbReference type="Proteomes" id="UP000053342">
    <property type="component" value="Unassembled WGS sequence"/>
</dbReference>
<dbReference type="VEuPathDB" id="FungiDB:PV06_10412"/>
<dbReference type="AlphaFoldDB" id="A0A0D2D230"/>
<keyword evidence="2" id="KW-0175">Coiled coil</keyword>